<evidence type="ECO:0000313" key="3">
    <source>
        <dbReference type="Proteomes" id="UP000792457"/>
    </source>
</evidence>
<organism evidence="2 3">
    <name type="scientific">Ladona fulva</name>
    <name type="common">Scarce chaser dragonfly</name>
    <name type="synonym">Libellula fulva</name>
    <dbReference type="NCBI Taxonomy" id="123851"/>
    <lineage>
        <taxon>Eukaryota</taxon>
        <taxon>Metazoa</taxon>
        <taxon>Ecdysozoa</taxon>
        <taxon>Arthropoda</taxon>
        <taxon>Hexapoda</taxon>
        <taxon>Insecta</taxon>
        <taxon>Pterygota</taxon>
        <taxon>Palaeoptera</taxon>
        <taxon>Odonata</taxon>
        <taxon>Epiprocta</taxon>
        <taxon>Anisoptera</taxon>
        <taxon>Libelluloidea</taxon>
        <taxon>Libellulidae</taxon>
        <taxon>Ladona</taxon>
    </lineage>
</organism>
<gene>
    <name evidence="2" type="ORF">J437_LFUL008897</name>
</gene>
<name>A0A8K0K7I0_LADFU</name>
<feature type="compositionally biased region" description="Basic residues" evidence="1">
    <location>
        <begin position="174"/>
        <end position="186"/>
    </location>
</feature>
<feature type="region of interest" description="Disordered" evidence="1">
    <location>
        <begin position="272"/>
        <end position="342"/>
    </location>
</feature>
<proteinExistence type="predicted"/>
<feature type="compositionally biased region" description="Polar residues" evidence="1">
    <location>
        <begin position="192"/>
        <end position="208"/>
    </location>
</feature>
<keyword evidence="3" id="KW-1185">Reference proteome</keyword>
<feature type="region of interest" description="Disordered" evidence="1">
    <location>
        <begin position="391"/>
        <end position="435"/>
    </location>
</feature>
<feature type="compositionally biased region" description="Polar residues" evidence="1">
    <location>
        <begin position="292"/>
        <end position="309"/>
    </location>
</feature>
<feature type="non-terminal residue" evidence="2">
    <location>
        <position position="435"/>
    </location>
</feature>
<accession>A0A8K0K7I0</accession>
<reference evidence="2" key="1">
    <citation type="submission" date="2013-04" db="EMBL/GenBank/DDBJ databases">
        <authorList>
            <person name="Qu J."/>
            <person name="Murali S.C."/>
            <person name="Bandaranaike D."/>
            <person name="Bellair M."/>
            <person name="Blankenburg K."/>
            <person name="Chao H."/>
            <person name="Dinh H."/>
            <person name="Doddapaneni H."/>
            <person name="Downs B."/>
            <person name="Dugan-Rocha S."/>
            <person name="Elkadiri S."/>
            <person name="Gnanaolivu R.D."/>
            <person name="Hernandez B."/>
            <person name="Javaid M."/>
            <person name="Jayaseelan J.C."/>
            <person name="Lee S."/>
            <person name="Li M."/>
            <person name="Ming W."/>
            <person name="Munidasa M."/>
            <person name="Muniz J."/>
            <person name="Nguyen L."/>
            <person name="Ongeri F."/>
            <person name="Osuji N."/>
            <person name="Pu L.-L."/>
            <person name="Puazo M."/>
            <person name="Qu C."/>
            <person name="Quiroz J."/>
            <person name="Raj R."/>
            <person name="Weissenberger G."/>
            <person name="Xin Y."/>
            <person name="Zou X."/>
            <person name="Han Y."/>
            <person name="Richards S."/>
            <person name="Worley K."/>
            <person name="Muzny D."/>
            <person name="Gibbs R."/>
        </authorList>
    </citation>
    <scope>NUCLEOTIDE SEQUENCE</scope>
    <source>
        <strain evidence="2">Sampled in the wild</strain>
    </source>
</reference>
<dbReference type="AlphaFoldDB" id="A0A8K0K7I0"/>
<dbReference type="OrthoDB" id="5915976at2759"/>
<evidence type="ECO:0000313" key="2">
    <source>
        <dbReference type="EMBL" id="KAG8228660.1"/>
    </source>
</evidence>
<protein>
    <submittedName>
        <fullName evidence="2">Uncharacterized protein</fullName>
    </submittedName>
</protein>
<dbReference type="Proteomes" id="UP000792457">
    <property type="component" value="Unassembled WGS sequence"/>
</dbReference>
<feature type="compositionally biased region" description="Pro residues" evidence="1">
    <location>
        <begin position="404"/>
        <end position="413"/>
    </location>
</feature>
<evidence type="ECO:0000256" key="1">
    <source>
        <dbReference type="SAM" id="MobiDB-lite"/>
    </source>
</evidence>
<reference evidence="2" key="2">
    <citation type="submission" date="2017-10" db="EMBL/GenBank/DDBJ databases">
        <title>Ladona fulva Genome sequencing and assembly.</title>
        <authorList>
            <person name="Murali S."/>
            <person name="Richards S."/>
            <person name="Bandaranaike D."/>
            <person name="Bellair M."/>
            <person name="Blankenburg K."/>
            <person name="Chao H."/>
            <person name="Dinh H."/>
            <person name="Doddapaneni H."/>
            <person name="Dugan-Rocha S."/>
            <person name="Elkadiri S."/>
            <person name="Gnanaolivu R."/>
            <person name="Hernandez B."/>
            <person name="Skinner E."/>
            <person name="Javaid M."/>
            <person name="Lee S."/>
            <person name="Li M."/>
            <person name="Ming W."/>
            <person name="Munidasa M."/>
            <person name="Muniz J."/>
            <person name="Nguyen L."/>
            <person name="Hughes D."/>
            <person name="Osuji N."/>
            <person name="Pu L.-L."/>
            <person name="Puazo M."/>
            <person name="Qu C."/>
            <person name="Quiroz J."/>
            <person name="Raj R."/>
            <person name="Weissenberger G."/>
            <person name="Xin Y."/>
            <person name="Zou X."/>
            <person name="Han Y."/>
            <person name="Worley K."/>
            <person name="Muzny D."/>
            <person name="Gibbs R."/>
        </authorList>
    </citation>
    <scope>NUCLEOTIDE SEQUENCE</scope>
    <source>
        <strain evidence="2">Sampled in the wild</strain>
    </source>
</reference>
<comment type="caution">
    <text evidence="2">The sequence shown here is derived from an EMBL/GenBank/DDBJ whole genome shotgun (WGS) entry which is preliminary data.</text>
</comment>
<dbReference type="EMBL" id="KZ308380">
    <property type="protein sequence ID" value="KAG8228660.1"/>
    <property type="molecule type" value="Genomic_DNA"/>
</dbReference>
<feature type="region of interest" description="Disordered" evidence="1">
    <location>
        <begin position="223"/>
        <end position="242"/>
    </location>
</feature>
<feature type="region of interest" description="Disordered" evidence="1">
    <location>
        <begin position="164"/>
        <end position="214"/>
    </location>
</feature>
<sequence length="435" mass="48337">MDPFTERMLERARARREKLDSQLHNIGQLDPKKRHILQVAQTEAKSHNIVTRTCSEITTEKQEINSEYKSVELKHSEECSETNKENEQMENQEADVRSCVRSRLKRLGALYSNNLDIDDPCEMPSPSHRSELKIFEVEEPCVRKPPVHTVERLAALADNINHWEDDTSQPMLSNKKKPVTSHHPSHQWKTAAAQSSVGRVDSSNSTAVKSIDKPQEVKKTVCAAKFSPRNSPQKPPRTPTKPLVWDQAILATLESQGFRPTVSRSRLVYDFANPSPQEQDEGQKKTPDRPQPVSNSGVAKVKQPTTPNKIVSPRNGLADPENESTTKKLTPKKPAPAVGSVLQRAALFESPTTSPKMKDPTELSISERKALFEKNKGQALIPKAPFSMPVSAKQLAQSPKKVNTPPPVKPPAGPVQKFGVVPQTKKAIVPETSSK</sequence>